<dbReference type="STRING" id="3818.A0A444WXA0"/>
<dbReference type="Pfam" id="PF02298">
    <property type="entry name" value="Cu_bind_like"/>
    <property type="match status" value="1"/>
</dbReference>
<dbReference type="Pfam" id="PF13855">
    <property type="entry name" value="LRR_8"/>
    <property type="match status" value="1"/>
</dbReference>
<sequence length="831" mass="91555">MANLFRSCSLLLSVSLIIILCVPSRVNCTEFEVGGHDGWIVPKSRDNDQMYNQWASQNRFKVDDTLRFKYSKDSVLVVSEEEYESCRSTKPLFFSNNGDTVFKFEHPGVYYFISGVSGHCDRGQKMIFQQQPTLYSSLHNRTQRSTCVPLTTENTMMRSPSESAPPPTLAFLFIFIFLFPTIATCQSKPQPPTPSPTSSPSSPSSSSTLDPKQLRALQSLNIPTSKDPCSKSAFHNATTCDNSKPFRHLISLTLSNCSSYVALSFTALQSLSTLQTLNLLNCPVTPIRFPPELTSSLRTFTCINSLRKVSGVWLSQLQNLTDLAVTNVQVKASGPYVILAHMDKLKTLTISNANLTGFLPGHLHSDLTHIDFSGNKLKGTIPSSITMLSGLESLNLSNNNLSGEVPATIGDLTSLTTLSLASNSFSGQIPGSISSVSGLIHLDLSSNQFNGTIPKFISQMKSLRHLNLANNNLRGVLPFNQNFIKNLDVFNVGGNSNLCYNHSVLSSNLKLGISPCDKYGMPASPPSKDSSYADDSSDYNDSDGSSNQKKGHHSGPNKFVLGVAIALSSIVFLISRFKKQEQKWKKMDVVAFQSYSVLGFSFSTSFSLSKHCYLAEVQVQHSPIAFKMAVSPFTNSKIIRSKGDTKGIQTSRRTEDKRSKSFKAEKTESPHHEEIMDLLKKIRISISKDKSQYKDKPSAEYNRDILGEPKKQVKGNISNKSKQRDLSEKISAPRNEEGAEGNPHVLGFKLTRLPSNFAKKSPIPSLSTPRSNTIGQPNYGSSNISLETKVQPEQETLEEMKLAQLKELAKSRGIKGYSKLKKSELIKVLGS</sequence>
<dbReference type="Proteomes" id="UP000289738">
    <property type="component" value="Chromosome B10"/>
</dbReference>
<feature type="chain" id="PRO_5019348207" description="Phytocyanin domain-containing protein" evidence="11">
    <location>
        <begin position="29"/>
        <end position="831"/>
    </location>
</feature>
<proteinExistence type="inferred from homology"/>
<dbReference type="InterPro" id="IPR008972">
    <property type="entry name" value="Cupredoxin"/>
</dbReference>
<feature type="region of interest" description="Disordered" evidence="10">
    <location>
        <begin position="522"/>
        <end position="553"/>
    </location>
</feature>
<keyword evidence="5" id="KW-0472">Membrane</keyword>
<dbReference type="Gene3D" id="1.10.720.10">
    <property type="match status" value="1"/>
</dbReference>
<evidence type="ECO:0000256" key="7">
    <source>
        <dbReference type="ARBA" id="ARBA00023180"/>
    </source>
</evidence>
<dbReference type="Pfam" id="PF07498">
    <property type="entry name" value="Rho_N"/>
    <property type="match status" value="1"/>
</dbReference>
<keyword evidence="14" id="KW-1185">Reference proteome</keyword>
<keyword evidence="2" id="KW-1003">Cell membrane</keyword>
<feature type="region of interest" description="Disordered" evidence="10">
    <location>
        <begin position="689"/>
        <end position="743"/>
    </location>
</feature>
<evidence type="ECO:0000259" key="12">
    <source>
        <dbReference type="PROSITE" id="PS51485"/>
    </source>
</evidence>
<feature type="region of interest" description="Disordered" evidence="10">
    <location>
        <begin position="760"/>
        <end position="785"/>
    </location>
</feature>
<evidence type="ECO:0000256" key="3">
    <source>
        <dbReference type="ARBA" id="ARBA00022622"/>
    </source>
</evidence>
<evidence type="ECO:0000256" key="2">
    <source>
        <dbReference type="ARBA" id="ARBA00022475"/>
    </source>
</evidence>
<dbReference type="SMART" id="SM00959">
    <property type="entry name" value="Rho_N"/>
    <property type="match status" value="1"/>
</dbReference>
<dbReference type="FunFam" id="3.80.10.10:FF:000221">
    <property type="entry name" value="Leucine-rich repeat receptor-like protein kinase PXL1"/>
    <property type="match status" value="1"/>
</dbReference>
<keyword evidence="3" id="KW-0336">GPI-anchor</keyword>
<comment type="caution">
    <text evidence="13">The sequence shown here is derived from an EMBL/GenBank/DDBJ whole genome shotgun (WGS) entry which is preliminary data.</text>
</comment>
<dbReference type="PANTHER" id="PTHR48064">
    <property type="entry name" value="OS01G0750400 PROTEIN"/>
    <property type="match status" value="1"/>
</dbReference>
<keyword evidence="6" id="KW-1015">Disulfide bond</keyword>
<accession>A0A444WXA0</accession>
<feature type="region of interest" description="Disordered" evidence="10">
    <location>
        <begin position="641"/>
        <end position="671"/>
    </location>
</feature>
<dbReference type="AlphaFoldDB" id="A0A444WXA0"/>
<dbReference type="GO" id="GO:0098552">
    <property type="term" value="C:side of membrane"/>
    <property type="evidence" value="ECO:0007669"/>
    <property type="project" value="UniProtKB-KW"/>
</dbReference>
<comment type="subcellular location">
    <subcellularLocation>
        <location evidence="1">Cell membrane</location>
        <topology evidence="1">Lipid-anchor</topology>
        <topology evidence="1">GPI-anchor</topology>
    </subcellularLocation>
</comment>
<dbReference type="InterPro" id="IPR011112">
    <property type="entry name" value="Rho-like_N"/>
</dbReference>
<gene>
    <name evidence="13" type="ORF">Ahy_B10g100606</name>
</gene>
<dbReference type="SUPFAM" id="SSF49503">
    <property type="entry name" value="Cupredoxins"/>
    <property type="match status" value="1"/>
</dbReference>
<dbReference type="InterPro" id="IPR053038">
    <property type="entry name" value="RLP_Defense"/>
</dbReference>
<keyword evidence="4 11" id="KW-0732">Signal</keyword>
<keyword evidence="7" id="KW-0325">Glycoprotein</keyword>
<dbReference type="EMBL" id="SDMP01000020">
    <property type="protein sequence ID" value="RYQ82030.1"/>
    <property type="molecule type" value="Genomic_DNA"/>
</dbReference>
<dbReference type="CDD" id="cd11019">
    <property type="entry name" value="OsENODL1_like"/>
    <property type="match status" value="1"/>
</dbReference>
<dbReference type="InterPro" id="IPR001611">
    <property type="entry name" value="Leu-rich_rpt"/>
</dbReference>
<evidence type="ECO:0000313" key="13">
    <source>
        <dbReference type="EMBL" id="RYQ82030.1"/>
    </source>
</evidence>
<dbReference type="FunFam" id="2.60.40.420:FF:000010">
    <property type="entry name" value="Early nodulin-like protein 1"/>
    <property type="match status" value="1"/>
</dbReference>
<reference evidence="13 14" key="1">
    <citation type="submission" date="2019-01" db="EMBL/GenBank/DDBJ databases">
        <title>Sequencing of cultivated peanut Arachis hypogaea provides insights into genome evolution and oil improvement.</title>
        <authorList>
            <person name="Chen X."/>
        </authorList>
    </citation>
    <scope>NUCLEOTIDE SEQUENCE [LARGE SCALE GENOMIC DNA]</scope>
    <source>
        <strain evidence="14">cv. Fuhuasheng</strain>
        <tissue evidence="13">Leaves</tissue>
    </source>
</reference>
<dbReference type="InterPro" id="IPR003245">
    <property type="entry name" value="Phytocyanin_dom"/>
</dbReference>
<dbReference type="InterPro" id="IPR032675">
    <property type="entry name" value="LRR_dom_sf"/>
</dbReference>
<feature type="compositionally biased region" description="Low complexity" evidence="10">
    <location>
        <begin position="198"/>
        <end position="208"/>
    </location>
</feature>
<name>A0A444WXA0_ARAHY</name>
<evidence type="ECO:0000256" key="10">
    <source>
        <dbReference type="SAM" id="MobiDB-lite"/>
    </source>
</evidence>
<dbReference type="PANTHER" id="PTHR48064:SF1">
    <property type="entry name" value="RECEPTOR-LIKE PROTEIN 51-RELATED"/>
    <property type="match status" value="1"/>
</dbReference>
<evidence type="ECO:0000256" key="8">
    <source>
        <dbReference type="ARBA" id="ARBA00023288"/>
    </source>
</evidence>
<feature type="signal peptide" evidence="11">
    <location>
        <begin position="1"/>
        <end position="28"/>
    </location>
</feature>
<feature type="domain" description="Phytocyanin" evidence="12">
    <location>
        <begin position="29"/>
        <end position="132"/>
    </location>
</feature>
<dbReference type="SUPFAM" id="SSF52058">
    <property type="entry name" value="L domain-like"/>
    <property type="match status" value="1"/>
</dbReference>
<evidence type="ECO:0000256" key="6">
    <source>
        <dbReference type="ARBA" id="ARBA00023157"/>
    </source>
</evidence>
<evidence type="ECO:0000256" key="9">
    <source>
        <dbReference type="ARBA" id="ARBA00035011"/>
    </source>
</evidence>
<evidence type="ECO:0000313" key="14">
    <source>
        <dbReference type="Proteomes" id="UP000289738"/>
    </source>
</evidence>
<evidence type="ECO:0000256" key="4">
    <source>
        <dbReference type="ARBA" id="ARBA00022729"/>
    </source>
</evidence>
<dbReference type="Gene3D" id="2.60.40.420">
    <property type="entry name" value="Cupredoxins - blue copper proteins"/>
    <property type="match status" value="1"/>
</dbReference>
<dbReference type="InterPro" id="IPR041846">
    <property type="entry name" value="ENL_dom"/>
</dbReference>
<dbReference type="Gene3D" id="3.80.10.10">
    <property type="entry name" value="Ribonuclease Inhibitor"/>
    <property type="match status" value="1"/>
</dbReference>
<dbReference type="GO" id="GO:0006353">
    <property type="term" value="P:DNA-templated transcription termination"/>
    <property type="evidence" value="ECO:0007669"/>
    <property type="project" value="InterPro"/>
</dbReference>
<feature type="compositionally biased region" description="Basic and acidic residues" evidence="10">
    <location>
        <begin position="689"/>
        <end position="711"/>
    </location>
</feature>
<keyword evidence="8" id="KW-0449">Lipoprotein</keyword>
<dbReference type="Pfam" id="PF00560">
    <property type="entry name" value="LRR_1"/>
    <property type="match status" value="2"/>
</dbReference>
<evidence type="ECO:0000256" key="5">
    <source>
        <dbReference type="ARBA" id="ARBA00023136"/>
    </source>
</evidence>
<dbReference type="GO" id="GO:0005886">
    <property type="term" value="C:plasma membrane"/>
    <property type="evidence" value="ECO:0007669"/>
    <property type="project" value="UniProtKB-SubCell"/>
</dbReference>
<organism evidence="13 14">
    <name type="scientific">Arachis hypogaea</name>
    <name type="common">Peanut</name>
    <dbReference type="NCBI Taxonomy" id="3818"/>
    <lineage>
        <taxon>Eukaryota</taxon>
        <taxon>Viridiplantae</taxon>
        <taxon>Streptophyta</taxon>
        <taxon>Embryophyta</taxon>
        <taxon>Tracheophyta</taxon>
        <taxon>Spermatophyta</taxon>
        <taxon>Magnoliopsida</taxon>
        <taxon>eudicotyledons</taxon>
        <taxon>Gunneridae</taxon>
        <taxon>Pentapetalae</taxon>
        <taxon>rosids</taxon>
        <taxon>fabids</taxon>
        <taxon>Fabales</taxon>
        <taxon>Fabaceae</taxon>
        <taxon>Papilionoideae</taxon>
        <taxon>50 kb inversion clade</taxon>
        <taxon>dalbergioids sensu lato</taxon>
        <taxon>Dalbergieae</taxon>
        <taxon>Pterocarpus clade</taxon>
        <taxon>Arachis</taxon>
    </lineage>
</organism>
<dbReference type="GO" id="GO:0009055">
    <property type="term" value="F:electron transfer activity"/>
    <property type="evidence" value="ECO:0007669"/>
    <property type="project" value="InterPro"/>
</dbReference>
<protein>
    <recommendedName>
        <fullName evidence="12">Phytocyanin domain-containing protein</fullName>
    </recommendedName>
</protein>
<feature type="compositionally biased region" description="Basic and acidic residues" evidence="10">
    <location>
        <begin position="652"/>
        <end position="671"/>
    </location>
</feature>
<evidence type="ECO:0000256" key="11">
    <source>
        <dbReference type="SAM" id="SignalP"/>
    </source>
</evidence>
<feature type="compositionally biased region" description="Polar residues" evidence="10">
    <location>
        <begin position="764"/>
        <end position="785"/>
    </location>
</feature>
<feature type="region of interest" description="Disordered" evidence="10">
    <location>
        <begin position="187"/>
        <end position="210"/>
    </location>
</feature>
<evidence type="ECO:0000256" key="1">
    <source>
        <dbReference type="ARBA" id="ARBA00004609"/>
    </source>
</evidence>
<dbReference type="PROSITE" id="PS51485">
    <property type="entry name" value="PHYTOCYANIN"/>
    <property type="match status" value="1"/>
</dbReference>
<comment type="similarity">
    <text evidence="9">Belongs to the early nodulin-like (ENODL) family.</text>
</comment>